<dbReference type="WBParaSite" id="ES5_v2.g13834.t1">
    <property type="protein sequence ID" value="ES5_v2.g13834.t1"/>
    <property type="gene ID" value="ES5_v2.g13834"/>
</dbReference>
<name>A0AC34FAG2_9BILA</name>
<protein>
    <submittedName>
        <fullName evidence="2">Calcineurin-like phosphoesterase domain-containing protein</fullName>
    </submittedName>
</protein>
<evidence type="ECO:0000313" key="1">
    <source>
        <dbReference type="Proteomes" id="UP000887579"/>
    </source>
</evidence>
<evidence type="ECO:0000313" key="2">
    <source>
        <dbReference type="WBParaSite" id="ES5_v2.g13834.t1"/>
    </source>
</evidence>
<reference evidence="2" key="1">
    <citation type="submission" date="2022-11" db="UniProtKB">
        <authorList>
            <consortium name="WormBaseParasite"/>
        </authorList>
    </citation>
    <scope>IDENTIFICATION</scope>
</reference>
<accession>A0AC34FAG2</accession>
<sequence length="424" mass="47899">MAMAKEASTFFDLSNENVETPGLKPLELEIEDSPAEKMPSKNPFLRYRHFYQVDYRRQRKKLFILGILIFDVCLFLAARFFLSKPNFYYFGRMIIFLALGAYFHLFAFLLIFFLIERVSNLLIRRTPKFYILQSKTLHTVIAIGLALFLTLQGFISTLQRPTIKNLNLSIQNLPAEFENFTIALVSDIHTGPTVGRSRVEEIVEIVNQLDADVVTIAGDLVDGYVDYIGDRVLPIKNLKSKYGTFIALGNHEYIHENVDHWIKFFGSNLNATVLVNSGTVLKKDGKELCIAGVDDYFAETAQIEGHKMDTEKALSSCPSSVSTTILLVHQPNGVAKVLTTLKKINKKVDLILSGHTHAGQMYIVWPVGYLVNHFFYGLYIYPESGTQIYVSSGVNFWGPPIKMLPSLCEIVKIRLHKAPNSSLA</sequence>
<dbReference type="Proteomes" id="UP000887579">
    <property type="component" value="Unplaced"/>
</dbReference>
<organism evidence="1 2">
    <name type="scientific">Panagrolaimus sp. ES5</name>
    <dbReference type="NCBI Taxonomy" id="591445"/>
    <lineage>
        <taxon>Eukaryota</taxon>
        <taxon>Metazoa</taxon>
        <taxon>Ecdysozoa</taxon>
        <taxon>Nematoda</taxon>
        <taxon>Chromadorea</taxon>
        <taxon>Rhabditida</taxon>
        <taxon>Tylenchina</taxon>
        <taxon>Panagrolaimomorpha</taxon>
        <taxon>Panagrolaimoidea</taxon>
        <taxon>Panagrolaimidae</taxon>
        <taxon>Panagrolaimus</taxon>
    </lineage>
</organism>
<proteinExistence type="predicted"/>